<organism evidence="2 3">
    <name type="scientific">Runella defluvii</name>
    <dbReference type="NCBI Taxonomy" id="370973"/>
    <lineage>
        <taxon>Bacteria</taxon>
        <taxon>Pseudomonadati</taxon>
        <taxon>Bacteroidota</taxon>
        <taxon>Cytophagia</taxon>
        <taxon>Cytophagales</taxon>
        <taxon>Spirosomataceae</taxon>
        <taxon>Runella</taxon>
    </lineage>
</organism>
<dbReference type="Gene3D" id="2.130.10.10">
    <property type="entry name" value="YVTN repeat-like/Quinoprotein amine dehydrogenase"/>
    <property type="match status" value="1"/>
</dbReference>
<dbReference type="RefSeq" id="WP_183974058.1">
    <property type="nucleotide sequence ID" value="NZ_JACIBY010000004.1"/>
</dbReference>
<evidence type="ECO:0000313" key="3">
    <source>
        <dbReference type="Proteomes" id="UP000541352"/>
    </source>
</evidence>
<gene>
    <name evidence="2" type="ORF">FHS57_002547</name>
</gene>
<dbReference type="InterPro" id="IPR002372">
    <property type="entry name" value="PQQ_rpt_dom"/>
</dbReference>
<dbReference type="AlphaFoldDB" id="A0A7W5ZMQ7"/>
<keyword evidence="3" id="KW-1185">Reference proteome</keyword>
<reference evidence="2 3" key="1">
    <citation type="submission" date="2020-08" db="EMBL/GenBank/DDBJ databases">
        <title>Genomic Encyclopedia of Type Strains, Phase IV (KMG-IV): sequencing the most valuable type-strain genomes for metagenomic binning, comparative biology and taxonomic classification.</title>
        <authorList>
            <person name="Goeker M."/>
        </authorList>
    </citation>
    <scope>NUCLEOTIDE SEQUENCE [LARGE SCALE GENOMIC DNA]</scope>
    <source>
        <strain evidence="2 3">DSM 17976</strain>
    </source>
</reference>
<dbReference type="Proteomes" id="UP000541352">
    <property type="component" value="Unassembled WGS sequence"/>
</dbReference>
<evidence type="ECO:0000259" key="1">
    <source>
        <dbReference type="Pfam" id="PF13360"/>
    </source>
</evidence>
<evidence type="ECO:0000313" key="2">
    <source>
        <dbReference type="EMBL" id="MBB3838542.1"/>
    </source>
</evidence>
<sequence length="433" mass="50130">MNISKHIFYTIAVLLGTAMLTACQKDKWLEKVDENGVVFEKKPIWKVGSVADLNIPNFGPAYVHFINDGLLDTYYTNPSTLENEFRLLNLDTGKPIWRWRDVIRPNEEIMLLNYQGHEVYQYQNLLLYQYGPRNYCINIETGKTAWKKTTDYSGVGLCYGLGTYYFTFGTPMALYDKGIWEQSIYRGDILTGKEEKILMPNYSRKYVGVGITQFHVGSINDIRPIVEGKDTLLLITYTELGPQRHEYEAYLSLYNLSQQRWLYDRKPLWGERKIGVLNGAVRLRGDKMYTITSNEVVCHHWRTGERVWIKVLPSFAEIQGIFENRYMVLYDSMSTLYCVDADTGEQIWKLGNETLSYTSSYYAEGILYYLSKGRLRARELKTTKLLWDIPSDTDGKLDGHFGVFVTGLPGKDGEKGRIFTRTGYHTYCFEAIK</sequence>
<feature type="domain" description="Pyrrolo-quinoline quinone repeat" evidence="1">
    <location>
        <begin position="277"/>
        <end position="429"/>
    </location>
</feature>
<dbReference type="InterPro" id="IPR015943">
    <property type="entry name" value="WD40/YVTN_repeat-like_dom_sf"/>
</dbReference>
<dbReference type="Pfam" id="PF13360">
    <property type="entry name" value="PQQ_2"/>
    <property type="match status" value="1"/>
</dbReference>
<dbReference type="SUPFAM" id="SSF50998">
    <property type="entry name" value="Quinoprotein alcohol dehydrogenase-like"/>
    <property type="match status" value="2"/>
</dbReference>
<protein>
    <submittedName>
        <fullName evidence="2">Outer membrane protein assembly factor BamB</fullName>
    </submittedName>
</protein>
<comment type="caution">
    <text evidence="2">The sequence shown here is derived from an EMBL/GenBank/DDBJ whole genome shotgun (WGS) entry which is preliminary data.</text>
</comment>
<dbReference type="PANTHER" id="PTHR34512">
    <property type="entry name" value="CELL SURFACE PROTEIN"/>
    <property type="match status" value="1"/>
</dbReference>
<dbReference type="EMBL" id="JACIBY010000004">
    <property type="protein sequence ID" value="MBB3838542.1"/>
    <property type="molecule type" value="Genomic_DNA"/>
</dbReference>
<dbReference type="PANTHER" id="PTHR34512:SF30">
    <property type="entry name" value="OUTER MEMBRANE PROTEIN ASSEMBLY FACTOR BAMB"/>
    <property type="match status" value="1"/>
</dbReference>
<name>A0A7W5ZMQ7_9BACT</name>
<accession>A0A7W5ZMQ7</accession>
<dbReference type="InterPro" id="IPR011047">
    <property type="entry name" value="Quinoprotein_ADH-like_sf"/>
</dbReference>
<proteinExistence type="predicted"/>
<dbReference type="PROSITE" id="PS51257">
    <property type="entry name" value="PROKAR_LIPOPROTEIN"/>
    <property type="match status" value="1"/>
</dbReference>